<gene>
    <name evidence="1" type="ORF">ElyMa_004210000</name>
</gene>
<protein>
    <submittedName>
        <fullName evidence="1">Uncharacterized protein</fullName>
    </submittedName>
</protein>
<evidence type="ECO:0000313" key="1">
    <source>
        <dbReference type="EMBL" id="GFR86910.1"/>
    </source>
</evidence>
<reference evidence="1 2" key="1">
    <citation type="journal article" date="2021" name="Elife">
        <title>Chloroplast acquisition without the gene transfer in kleptoplastic sea slugs, Plakobranchus ocellatus.</title>
        <authorList>
            <person name="Maeda T."/>
            <person name="Takahashi S."/>
            <person name="Yoshida T."/>
            <person name="Shimamura S."/>
            <person name="Takaki Y."/>
            <person name="Nagai Y."/>
            <person name="Toyoda A."/>
            <person name="Suzuki Y."/>
            <person name="Arimoto A."/>
            <person name="Ishii H."/>
            <person name="Satoh N."/>
            <person name="Nishiyama T."/>
            <person name="Hasebe M."/>
            <person name="Maruyama T."/>
            <person name="Minagawa J."/>
            <person name="Obokata J."/>
            <person name="Shigenobu S."/>
        </authorList>
    </citation>
    <scope>NUCLEOTIDE SEQUENCE [LARGE SCALE GENOMIC DNA]</scope>
</reference>
<dbReference type="EMBL" id="BMAT01008518">
    <property type="protein sequence ID" value="GFR86910.1"/>
    <property type="molecule type" value="Genomic_DNA"/>
</dbReference>
<comment type="caution">
    <text evidence="1">The sequence shown here is derived from an EMBL/GenBank/DDBJ whole genome shotgun (WGS) entry which is preliminary data.</text>
</comment>
<sequence length="145" mass="16413">MSSLRFLPSPCEIDNFLFSHVHVLGVSRTQTFKQNRQSKMLITWFLSTATQRVRVETSRPLIITIFSSGRLLTSPANSPHLVERSTRSPRNTLGLQCPVNRQLTCTSIYSDHLLTHSIKPDPASPPLESALILAITWDNKNRYLP</sequence>
<organism evidence="1 2">
    <name type="scientific">Elysia marginata</name>
    <dbReference type="NCBI Taxonomy" id="1093978"/>
    <lineage>
        <taxon>Eukaryota</taxon>
        <taxon>Metazoa</taxon>
        <taxon>Spiralia</taxon>
        <taxon>Lophotrochozoa</taxon>
        <taxon>Mollusca</taxon>
        <taxon>Gastropoda</taxon>
        <taxon>Heterobranchia</taxon>
        <taxon>Euthyneura</taxon>
        <taxon>Panpulmonata</taxon>
        <taxon>Sacoglossa</taxon>
        <taxon>Placobranchoidea</taxon>
        <taxon>Plakobranchidae</taxon>
        <taxon>Elysia</taxon>
    </lineage>
</organism>
<dbReference type="Proteomes" id="UP000762676">
    <property type="component" value="Unassembled WGS sequence"/>
</dbReference>
<name>A0AAV4GPV3_9GAST</name>
<dbReference type="AlphaFoldDB" id="A0AAV4GPV3"/>
<evidence type="ECO:0000313" key="2">
    <source>
        <dbReference type="Proteomes" id="UP000762676"/>
    </source>
</evidence>
<keyword evidence="2" id="KW-1185">Reference proteome</keyword>
<proteinExistence type="predicted"/>
<accession>A0AAV4GPV3</accession>